<evidence type="ECO:0000313" key="2">
    <source>
        <dbReference type="EMBL" id="GAA2383162.1"/>
    </source>
</evidence>
<name>A0ABN3HLB6_9ACTN</name>
<proteinExistence type="predicted"/>
<protein>
    <submittedName>
        <fullName evidence="2">Uncharacterized protein</fullName>
    </submittedName>
</protein>
<sequence length="117" mass="12475">MVDPVVAERLLEGVGDVFLPDDLGEGLGSVAAVQREGRHAYDDIGPHRQPRRGKQAPPTHPPELTYPCCLPALGGFSEMAPREGLHPAYRMPETTRARGRAGGGRGGTGSQPLPRVM</sequence>
<gene>
    <name evidence="2" type="ORF">GCM10010420_01490</name>
</gene>
<dbReference type="Proteomes" id="UP001500058">
    <property type="component" value="Unassembled WGS sequence"/>
</dbReference>
<comment type="caution">
    <text evidence="2">The sequence shown here is derived from an EMBL/GenBank/DDBJ whole genome shotgun (WGS) entry which is preliminary data.</text>
</comment>
<organism evidence="2 3">
    <name type="scientific">Streptomyces glaucosporus</name>
    <dbReference type="NCBI Taxonomy" id="284044"/>
    <lineage>
        <taxon>Bacteria</taxon>
        <taxon>Bacillati</taxon>
        <taxon>Actinomycetota</taxon>
        <taxon>Actinomycetes</taxon>
        <taxon>Kitasatosporales</taxon>
        <taxon>Streptomycetaceae</taxon>
        <taxon>Streptomyces</taxon>
    </lineage>
</organism>
<evidence type="ECO:0000313" key="3">
    <source>
        <dbReference type="Proteomes" id="UP001500058"/>
    </source>
</evidence>
<reference evidence="2 3" key="1">
    <citation type="journal article" date="2019" name="Int. J. Syst. Evol. Microbiol.">
        <title>The Global Catalogue of Microorganisms (GCM) 10K type strain sequencing project: providing services to taxonomists for standard genome sequencing and annotation.</title>
        <authorList>
            <consortium name="The Broad Institute Genomics Platform"/>
            <consortium name="The Broad Institute Genome Sequencing Center for Infectious Disease"/>
            <person name="Wu L."/>
            <person name="Ma J."/>
        </authorList>
    </citation>
    <scope>NUCLEOTIDE SEQUENCE [LARGE SCALE GENOMIC DNA]</scope>
    <source>
        <strain evidence="2 3">JCM 6921</strain>
    </source>
</reference>
<feature type="compositionally biased region" description="Gly residues" evidence="1">
    <location>
        <begin position="100"/>
        <end position="109"/>
    </location>
</feature>
<keyword evidence="3" id="KW-1185">Reference proteome</keyword>
<dbReference type="EMBL" id="BAAATJ010000001">
    <property type="protein sequence ID" value="GAA2383162.1"/>
    <property type="molecule type" value="Genomic_DNA"/>
</dbReference>
<feature type="region of interest" description="Disordered" evidence="1">
    <location>
        <begin position="41"/>
        <end position="64"/>
    </location>
</feature>
<feature type="region of interest" description="Disordered" evidence="1">
    <location>
        <begin position="87"/>
        <end position="117"/>
    </location>
</feature>
<accession>A0ABN3HLB6</accession>
<evidence type="ECO:0000256" key="1">
    <source>
        <dbReference type="SAM" id="MobiDB-lite"/>
    </source>
</evidence>